<reference evidence="2 3" key="1">
    <citation type="submission" date="2024-04" db="EMBL/GenBank/DDBJ databases">
        <title>Luteolibacter sp. isolated from soil.</title>
        <authorList>
            <person name="An J."/>
        </authorList>
    </citation>
    <scope>NUCLEOTIDE SEQUENCE [LARGE SCALE GENOMIC DNA]</scope>
    <source>
        <strain evidence="2 3">Y139</strain>
    </source>
</reference>
<name>A0ABU9AN30_9BACT</name>
<feature type="transmembrane region" description="Helical" evidence="1">
    <location>
        <begin position="39"/>
        <end position="58"/>
    </location>
</feature>
<keyword evidence="1" id="KW-1133">Transmembrane helix</keyword>
<protein>
    <submittedName>
        <fullName evidence="2">Uncharacterized protein</fullName>
    </submittedName>
</protein>
<dbReference type="Proteomes" id="UP001371305">
    <property type="component" value="Unassembled WGS sequence"/>
</dbReference>
<gene>
    <name evidence="2" type="ORF">WKV53_01300</name>
</gene>
<keyword evidence="3" id="KW-1185">Reference proteome</keyword>
<sequence length="216" mass="23325">MKEWFVTHIDALIPLAIGLYVALKVAIKRKSGTVEHATLKRATVGALVLIAIGLFRLFTDLATPLPDPVTATTDDGKVSVIFPKEPVRTEAVDEAPGAKAHRVTRACNFPGIDLRLSFNPYPPGGNDSQGDAILANMKKLLEEKGFSVAGSSELPGQIHELLLEKPAEGIKQTMRVWYGPGGIYRAMATTEAGHHDDSRARNFISSFRVIAAGPEK</sequence>
<accession>A0ABU9AN30</accession>
<evidence type="ECO:0000256" key="1">
    <source>
        <dbReference type="SAM" id="Phobius"/>
    </source>
</evidence>
<comment type="caution">
    <text evidence="2">The sequence shown here is derived from an EMBL/GenBank/DDBJ whole genome shotgun (WGS) entry which is preliminary data.</text>
</comment>
<organism evidence="2 3">
    <name type="scientific">Luteolibacter soli</name>
    <dbReference type="NCBI Taxonomy" id="3135280"/>
    <lineage>
        <taxon>Bacteria</taxon>
        <taxon>Pseudomonadati</taxon>
        <taxon>Verrucomicrobiota</taxon>
        <taxon>Verrucomicrobiia</taxon>
        <taxon>Verrucomicrobiales</taxon>
        <taxon>Verrucomicrobiaceae</taxon>
        <taxon>Luteolibacter</taxon>
    </lineage>
</organism>
<proteinExistence type="predicted"/>
<evidence type="ECO:0000313" key="2">
    <source>
        <dbReference type="EMBL" id="MEK7949108.1"/>
    </source>
</evidence>
<feature type="transmembrane region" description="Helical" evidence="1">
    <location>
        <begin position="6"/>
        <end position="27"/>
    </location>
</feature>
<evidence type="ECO:0000313" key="3">
    <source>
        <dbReference type="Proteomes" id="UP001371305"/>
    </source>
</evidence>
<keyword evidence="1" id="KW-0472">Membrane</keyword>
<dbReference type="RefSeq" id="WP_341402529.1">
    <property type="nucleotide sequence ID" value="NZ_JBBUKT010000001.1"/>
</dbReference>
<keyword evidence="1" id="KW-0812">Transmembrane</keyword>
<dbReference type="EMBL" id="JBBUKT010000001">
    <property type="protein sequence ID" value="MEK7949108.1"/>
    <property type="molecule type" value="Genomic_DNA"/>
</dbReference>